<reference evidence="3" key="1">
    <citation type="submission" date="2018-02" db="EMBL/GenBank/DDBJ databases">
        <authorList>
            <person name="Hausmann B."/>
        </authorList>
    </citation>
    <scope>NUCLEOTIDE SEQUENCE [LARGE SCALE GENOMIC DNA]</scope>
    <source>
        <strain evidence="3">Peat soil MAG SbA1</strain>
    </source>
</reference>
<dbReference type="EMBL" id="OMOD01000171">
    <property type="protein sequence ID" value="SPF47403.1"/>
    <property type="molecule type" value="Genomic_DNA"/>
</dbReference>
<proteinExistence type="predicted"/>
<protein>
    <recommendedName>
        <fullName evidence="4">Zinc-ribbon domain-containing protein</fullName>
    </recommendedName>
</protein>
<evidence type="ECO:0000313" key="3">
    <source>
        <dbReference type="Proteomes" id="UP000238701"/>
    </source>
</evidence>
<keyword evidence="1" id="KW-0812">Transmembrane</keyword>
<feature type="transmembrane region" description="Helical" evidence="1">
    <location>
        <begin position="77"/>
        <end position="107"/>
    </location>
</feature>
<sequence>MEQPCYKCGQAVEEGVAFCPHCSAPQIRVMITEPVPVPASLADADSTSPHGAAFPAAQTIPVLALPMRWSNALKPCALAAVVASLLMVLGLNPFVAMLSVGFLAVVFYRQRRPEIPIRAGVGARLGALAGSLWFGMSFILQGLVVVVLQKGPELRDEMFKRLQQTAANANDPQVQAMVDYFKTPAGLAVLIVMGLVFGFVAALVLGTLGGAVGGSLFGRRNKS</sequence>
<dbReference type="Proteomes" id="UP000238701">
    <property type="component" value="Unassembled WGS sequence"/>
</dbReference>
<organism evidence="2 3">
    <name type="scientific">Candidatus Sulfotelmatobacter kueseliae</name>
    <dbReference type="NCBI Taxonomy" id="2042962"/>
    <lineage>
        <taxon>Bacteria</taxon>
        <taxon>Pseudomonadati</taxon>
        <taxon>Acidobacteriota</taxon>
        <taxon>Terriglobia</taxon>
        <taxon>Terriglobales</taxon>
        <taxon>Candidatus Korobacteraceae</taxon>
        <taxon>Candidatus Sulfotelmatobacter</taxon>
    </lineage>
</organism>
<gene>
    <name evidence="2" type="ORF">SBA1_740017</name>
</gene>
<keyword evidence="1" id="KW-1133">Transmembrane helix</keyword>
<evidence type="ECO:0008006" key="4">
    <source>
        <dbReference type="Google" id="ProtNLM"/>
    </source>
</evidence>
<accession>A0A2U3L664</accession>
<feature type="transmembrane region" description="Helical" evidence="1">
    <location>
        <begin position="187"/>
        <end position="217"/>
    </location>
</feature>
<feature type="transmembrane region" description="Helical" evidence="1">
    <location>
        <begin position="127"/>
        <end position="148"/>
    </location>
</feature>
<keyword evidence="1" id="KW-0472">Membrane</keyword>
<dbReference type="AlphaFoldDB" id="A0A2U3L664"/>
<evidence type="ECO:0000313" key="2">
    <source>
        <dbReference type="EMBL" id="SPF47403.1"/>
    </source>
</evidence>
<name>A0A2U3L664_9BACT</name>
<evidence type="ECO:0000256" key="1">
    <source>
        <dbReference type="SAM" id="Phobius"/>
    </source>
</evidence>